<dbReference type="EMBL" id="JAFFZP010000007">
    <property type="protein sequence ID" value="MBN0987061.1"/>
    <property type="molecule type" value="Genomic_DNA"/>
</dbReference>
<keyword evidence="2" id="KW-1185">Reference proteome</keyword>
<dbReference type="InterPro" id="IPR026838">
    <property type="entry name" value="YheC/D"/>
</dbReference>
<accession>A0ABS2W5S3</accession>
<name>A0ABS2W5S3_9GAMM</name>
<dbReference type="Pfam" id="PF14398">
    <property type="entry name" value="ATPgrasp_YheCD"/>
    <property type="match status" value="1"/>
</dbReference>
<organism evidence="1 2">
    <name type="scientific">Amphritea pacifica</name>
    <dbReference type="NCBI Taxonomy" id="2811233"/>
    <lineage>
        <taxon>Bacteria</taxon>
        <taxon>Pseudomonadati</taxon>
        <taxon>Pseudomonadota</taxon>
        <taxon>Gammaproteobacteria</taxon>
        <taxon>Oceanospirillales</taxon>
        <taxon>Oceanospirillaceae</taxon>
        <taxon>Amphritea</taxon>
    </lineage>
</organism>
<comment type="caution">
    <text evidence="1">The sequence shown here is derived from an EMBL/GenBank/DDBJ whole genome shotgun (WGS) entry which is preliminary data.</text>
</comment>
<reference evidence="1 2" key="1">
    <citation type="submission" date="2021-02" db="EMBL/GenBank/DDBJ databases">
        <title>A novel species of genus Amphritea isolated from a fishpond in China.</title>
        <authorList>
            <person name="Lu H."/>
        </authorList>
    </citation>
    <scope>NUCLEOTIDE SEQUENCE [LARGE SCALE GENOMIC DNA]</scope>
    <source>
        <strain evidence="1 2">RP18W</strain>
    </source>
</reference>
<evidence type="ECO:0000313" key="1">
    <source>
        <dbReference type="EMBL" id="MBN0987061.1"/>
    </source>
</evidence>
<protein>
    <submittedName>
        <fullName evidence="1">YheC/YheD family protein</fullName>
    </submittedName>
</protein>
<gene>
    <name evidence="1" type="ORF">JW498_06800</name>
</gene>
<dbReference type="RefSeq" id="WP_205213234.1">
    <property type="nucleotide sequence ID" value="NZ_JAFFZP010000007.1"/>
</dbReference>
<evidence type="ECO:0000313" key="2">
    <source>
        <dbReference type="Proteomes" id="UP000760472"/>
    </source>
</evidence>
<dbReference type="Gene3D" id="3.30.470.20">
    <property type="entry name" value="ATP-grasp fold, B domain"/>
    <property type="match status" value="1"/>
</dbReference>
<sequence length="356" mass="40207">MNLGILYFRDEPLQVIPALRLRALIAEARLQGVTLTLLQSDFFDLDREQISAYCWEGENNWVTRLIHIPELVIIQGMTISQEQISLSKWLTKNRTIIADSGLNKDRLSELVAASTLSEYIIPTLTIDKANPTEFITRSLKHWGGGVIKRADSNRGIGLLFISENDGVWKLDSERQKLQGSLSEIVLHANRMIAARLKYRDYIIQPFLNSSAKDGRPVDIRAHVQKRRDGNWALTRAYVRVAEEGSLLPNFSKGGYQGELMPFLLQHNALCAENIKEELISVSIAIAELQDTVAALPLSELGLDFLLDENSKLWLVETNALPQSALHEMERARHTIGYAIHLYEKQNNQPVQLSSEV</sequence>
<dbReference type="SUPFAM" id="SSF56059">
    <property type="entry name" value="Glutathione synthetase ATP-binding domain-like"/>
    <property type="match status" value="1"/>
</dbReference>
<dbReference type="Proteomes" id="UP000760472">
    <property type="component" value="Unassembled WGS sequence"/>
</dbReference>
<proteinExistence type="predicted"/>